<dbReference type="EMBL" id="JANFQO010000001">
    <property type="protein sequence ID" value="MCQ4163136.1"/>
    <property type="molecule type" value="Genomic_DNA"/>
</dbReference>
<gene>
    <name evidence="1" type="ORF">NM961_00230</name>
</gene>
<proteinExistence type="predicted"/>
<protein>
    <submittedName>
        <fullName evidence="1">Helix-turn-helix domain-containing protein</fullName>
    </submittedName>
</protein>
<accession>A0ABT1QKT4</accession>
<evidence type="ECO:0000313" key="2">
    <source>
        <dbReference type="Proteomes" id="UP001165498"/>
    </source>
</evidence>
<dbReference type="SUPFAM" id="SSF46785">
    <property type="entry name" value="Winged helix' DNA-binding domain"/>
    <property type="match status" value="1"/>
</dbReference>
<sequence>MDSLIAAAGRALAAGDALSALRHVALRDDAPALALRGIALAQLGEYPRAHELLRQAARRFGAREALARARCVVAEAEVALVLRELGGSPRMLAEAAALLRARGDNANALQAGLIAARRLLLLGRLAEAASALDALDSRSLAPPLAAVAALVAAEIALRSLDTCAAEAALARAGAAARRARIPALLAEVEEAHALLDRCAARLVHAGHEQPLRLREVENLLASGNLVVDACRRGLRSGGHWVPLARRPVLFALLRALAQSWPGDAGRAALIAQVFRSRDPDETLRARLRVEIGRLRALVAPFAAIRASARGFALAPRGERSVALLMPPIDGEQAALLALLGDGAAWSTSALALALGDSQRTVQRALAELEAAGQVRAVGRARAQRWLAPSLAGFTTILLLPAAPPAG</sequence>
<organism evidence="1 2">
    <name type="scientific">Tahibacter harae</name>
    <dbReference type="NCBI Taxonomy" id="2963937"/>
    <lineage>
        <taxon>Bacteria</taxon>
        <taxon>Pseudomonadati</taxon>
        <taxon>Pseudomonadota</taxon>
        <taxon>Gammaproteobacteria</taxon>
        <taxon>Lysobacterales</taxon>
        <taxon>Rhodanobacteraceae</taxon>
        <taxon>Tahibacter</taxon>
    </lineage>
</organism>
<dbReference type="Proteomes" id="UP001165498">
    <property type="component" value="Unassembled WGS sequence"/>
</dbReference>
<name>A0ABT1QKT4_9GAMM</name>
<keyword evidence="2" id="KW-1185">Reference proteome</keyword>
<comment type="caution">
    <text evidence="1">The sequence shown here is derived from an EMBL/GenBank/DDBJ whole genome shotgun (WGS) entry which is preliminary data.</text>
</comment>
<dbReference type="RefSeq" id="WP_255910132.1">
    <property type="nucleotide sequence ID" value="NZ_JANFQO010000001.1"/>
</dbReference>
<evidence type="ECO:0000313" key="1">
    <source>
        <dbReference type="EMBL" id="MCQ4163136.1"/>
    </source>
</evidence>
<dbReference type="InterPro" id="IPR036390">
    <property type="entry name" value="WH_DNA-bd_sf"/>
</dbReference>
<reference evidence="1" key="1">
    <citation type="submission" date="2022-07" db="EMBL/GenBank/DDBJ databases">
        <title>Tahibacter sp., a new gammaproteobacterium isolated from the silt sample collected at pig farm.</title>
        <authorList>
            <person name="Chen H."/>
        </authorList>
    </citation>
    <scope>NUCLEOTIDE SEQUENCE</scope>
    <source>
        <strain evidence="1">P2K</strain>
    </source>
</reference>